<evidence type="ECO:0000259" key="2">
    <source>
        <dbReference type="Pfam" id="PF19904"/>
    </source>
</evidence>
<evidence type="ECO:0000256" key="1">
    <source>
        <dbReference type="SAM" id="Phobius"/>
    </source>
</evidence>
<dbReference type="AlphaFoldDB" id="A0A928UW86"/>
<dbReference type="Proteomes" id="UP000616201">
    <property type="component" value="Unassembled WGS sequence"/>
</dbReference>
<proteinExistence type="predicted"/>
<protein>
    <recommendedName>
        <fullName evidence="2">DUF6377 domain-containing protein</fullName>
    </recommendedName>
</protein>
<gene>
    <name evidence="3" type="ORF">C4F49_10510</name>
</gene>
<name>A0A928UW86_9SPHI</name>
<reference evidence="3" key="1">
    <citation type="submission" date="2018-02" db="EMBL/GenBank/DDBJ databases">
        <authorList>
            <person name="Vasarhelyi B.M."/>
            <person name="Deshmukh S."/>
            <person name="Balint B."/>
            <person name="Kukolya J."/>
        </authorList>
    </citation>
    <scope>NUCLEOTIDE SEQUENCE</scope>
    <source>
        <strain evidence="3">KB22</strain>
    </source>
</reference>
<accession>A0A928UW86</accession>
<sequence length="540" mass="62681">MHRLLFVFFLSFFTVQIRANESTDSLRKELDFTLKSKEGFKLEKLRRINALKDSIKATKGSLNEAYRINNQLIKEYEKFQIDSAISLVRNNVVLAKAINNLDYLNESNLKLAGLFSSAGKYIESQDILNQLNRQSLNTDLLPLYFSTLTEFCSHYGQSSNNASYFKLSEIYRDSLLNVLNESSLRYQLIIATKKLYDNQIDEAEKILKQQLDLTNDTMSERALAGYLLGVIAKNRNDLKSQLHYFSISAITDMRLAITDNASFQSLALAFYENNDIDRAYQYIDEAINDAIFCNVRYRTIESTTFYPLINAAFQEKERKEKLLLISFLSTISLLSILLFGGIIKVNIQKKKLKIVREELFNTNQELKLLNVHLQESNNSLSEASQIKEIYITQFFEICSSYIEKHETYRNGLYKYVLNNDLAHLKKELKRDNFVKSELDELYKNFDVIFLNLYPSFISEFKELLQPDQKIIPDTSEFLNTELRIYALIKLGISDTTKIARFLRCSLQTVYNYRVKVRGNALQSKDEFEKSVLLIGGFQQK</sequence>
<dbReference type="EMBL" id="PRDK01000005">
    <property type="protein sequence ID" value="MBE8714113.1"/>
    <property type="molecule type" value="Genomic_DNA"/>
</dbReference>
<dbReference type="Pfam" id="PF19904">
    <property type="entry name" value="DUF6377"/>
    <property type="match status" value="1"/>
</dbReference>
<keyword evidence="4" id="KW-1185">Reference proteome</keyword>
<evidence type="ECO:0000313" key="4">
    <source>
        <dbReference type="Proteomes" id="UP000616201"/>
    </source>
</evidence>
<keyword evidence="1" id="KW-0812">Transmembrane</keyword>
<feature type="domain" description="DUF6377" evidence="2">
    <location>
        <begin position="252"/>
        <end position="499"/>
    </location>
</feature>
<keyword evidence="1" id="KW-0472">Membrane</keyword>
<dbReference type="RefSeq" id="WP_196934287.1">
    <property type="nucleotide sequence ID" value="NZ_MU158697.1"/>
</dbReference>
<dbReference type="InterPro" id="IPR045957">
    <property type="entry name" value="DUF6377"/>
</dbReference>
<evidence type="ECO:0000313" key="3">
    <source>
        <dbReference type="EMBL" id="MBE8714113.1"/>
    </source>
</evidence>
<comment type="caution">
    <text evidence="3">The sequence shown here is derived from an EMBL/GenBank/DDBJ whole genome shotgun (WGS) entry which is preliminary data.</text>
</comment>
<organism evidence="3 4">
    <name type="scientific">Sphingobacterium hungaricum</name>
    <dbReference type="NCBI Taxonomy" id="2082723"/>
    <lineage>
        <taxon>Bacteria</taxon>
        <taxon>Pseudomonadati</taxon>
        <taxon>Bacteroidota</taxon>
        <taxon>Sphingobacteriia</taxon>
        <taxon>Sphingobacteriales</taxon>
        <taxon>Sphingobacteriaceae</taxon>
        <taxon>Sphingobacterium</taxon>
    </lineage>
</organism>
<keyword evidence="1" id="KW-1133">Transmembrane helix</keyword>
<feature type="transmembrane region" description="Helical" evidence="1">
    <location>
        <begin position="322"/>
        <end position="343"/>
    </location>
</feature>